<dbReference type="InterPro" id="IPR013762">
    <property type="entry name" value="Integrase-like_cat_sf"/>
</dbReference>
<evidence type="ECO:0000256" key="2">
    <source>
        <dbReference type="ARBA" id="ARBA00008857"/>
    </source>
</evidence>
<dbReference type="AlphaFoldDB" id="A0AAP9MI62"/>
<reference evidence="8 9" key="1">
    <citation type="submission" date="2020-02" db="EMBL/GenBank/DDBJ databases">
        <authorList>
            <person name="Kociolek L.K."/>
            <person name="Ozer E.A."/>
        </authorList>
    </citation>
    <scope>NUCLEOTIDE SEQUENCE [LARGE SCALE GENOMIC DNA]</scope>
    <source>
        <strain evidence="8 9">ATCC 14501</strain>
    </source>
</reference>
<dbReference type="GeneID" id="61927071"/>
<evidence type="ECO:0000259" key="7">
    <source>
        <dbReference type="PROSITE" id="PS51900"/>
    </source>
</evidence>
<name>A0AAP9MI62_CLOIN</name>
<evidence type="ECO:0000256" key="6">
    <source>
        <dbReference type="PROSITE-ProRule" id="PRU01248"/>
    </source>
</evidence>
<feature type="domain" description="Core-binding (CB)" evidence="7">
    <location>
        <begin position="27"/>
        <end position="117"/>
    </location>
</feature>
<dbReference type="GO" id="GO:0015074">
    <property type="term" value="P:DNA integration"/>
    <property type="evidence" value="ECO:0007669"/>
    <property type="project" value="UniProtKB-KW"/>
</dbReference>
<dbReference type="GO" id="GO:0003677">
    <property type="term" value="F:DNA binding"/>
    <property type="evidence" value="ECO:0007669"/>
    <property type="project" value="UniProtKB-UniRule"/>
</dbReference>
<dbReference type="PROSITE" id="PS51900">
    <property type="entry name" value="CB"/>
    <property type="match status" value="1"/>
</dbReference>
<protein>
    <submittedName>
        <fullName evidence="8">Tyrosine-type recombinase/integrase</fullName>
    </submittedName>
</protein>
<dbReference type="GO" id="GO:0006310">
    <property type="term" value="P:DNA recombination"/>
    <property type="evidence" value="ECO:0007669"/>
    <property type="project" value="UniProtKB-KW"/>
</dbReference>
<comment type="similarity">
    <text evidence="2">Belongs to the 'phage' integrase family.</text>
</comment>
<proteinExistence type="inferred from homology"/>
<evidence type="ECO:0000256" key="3">
    <source>
        <dbReference type="ARBA" id="ARBA00022908"/>
    </source>
</evidence>
<dbReference type="InterPro" id="IPR002104">
    <property type="entry name" value="Integrase_catalytic"/>
</dbReference>
<dbReference type="InterPro" id="IPR004107">
    <property type="entry name" value="Integrase_SAM-like_N"/>
</dbReference>
<dbReference type="InterPro" id="IPR010998">
    <property type="entry name" value="Integrase_recombinase_N"/>
</dbReference>
<dbReference type="InterPro" id="IPR044068">
    <property type="entry name" value="CB"/>
</dbReference>
<evidence type="ECO:0000256" key="5">
    <source>
        <dbReference type="ARBA" id="ARBA00023172"/>
    </source>
</evidence>
<gene>
    <name evidence="8" type="ORF">G4D54_16000</name>
</gene>
<evidence type="ECO:0000313" key="9">
    <source>
        <dbReference type="Proteomes" id="UP000503330"/>
    </source>
</evidence>
<sequence length="305" mass="35283">MLNKKRVLASEDILRYGRSEDSFDHMPSLEEWLLYFLEHFVKLNAKPNTYASFRSYIYSHICPLLGDYPLNEITEPILQTYVNIKHENGRLDGKGGLGVKTLKEHVMVLKLSFKRAIQLGIVSYDPCRCVEYPKEVKKEVRVLSVQEQKRLTAAITPVYKENSLLPVLIAIHAGLRIGEVSALRIEDICLSRRLIEVDESLNRVMTYNEDGTVSCPLVYQTTKSSRVRKVPMNEELYEGIVKALEKKKEGARSYGRPRASLPEDFREQVEYCQKNHIPLETYRRRTSLKKATFYKYVKVLQDADC</sequence>
<keyword evidence="5" id="KW-0233">DNA recombination</keyword>
<dbReference type="PANTHER" id="PTHR30349:SF64">
    <property type="entry name" value="PROPHAGE INTEGRASE INTD-RELATED"/>
    <property type="match status" value="1"/>
</dbReference>
<organism evidence="8 9">
    <name type="scientific">Clostridium innocuum</name>
    <dbReference type="NCBI Taxonomy" id="1522"/>
    <lineage>
        <taxon>Bacteria</taxon>
        <taxon>Bacillati</taxon>
        <taxon>Bacillota</taxon>
        <taxon>Clostridia</taxon>
        <taxon>Eubacteriales</taxon>
        <taxon>Clostridiaceae</taxon>
        <taxon>Clostridium</taxon>
    </lineage>
</organism>
<dbReference type="InterPro" id="IPR011010">
    <property type="entry name" value="DNA_brk_join_enz"/>
</dbReference>
<dbReference type="Proteomes" id="UP000503330">
    <property type="component" value="Chromosome"/>
</dbReference>
<dbReference type="Pfam" id="PF00589">
    <property type="entry name" value="Phage_integrase"/>
    <property type="match status" value="1"/>
</dbReference>
<evidence type="ECO:0000256" key="1">
    <source>
        <dbReference type="ARBA" id="ARBA00003283"/>
    </source>
</evidence>
<dbReference type="EMBL" id="CP048838">
    <property type="protein sequence ID" value="QJA03831.1"/>
    <property type="molecule type" value="Genomic_DNA"/>
</dbReference>
<dbReference type="SUPFAM" id="SSF56349">
    <property type="entry name" value="DNA breaking-rejoining enzymes"/>
    <property type="match status" value="1"/>
</dbReference>
<dbReference type="Gene3D" id="1.10.150.130">
    <property type="match status" value="1"/>
</dbReference>
<evidence type="ECO:0000256" key="4">
    <source>
        <dbReference type="ARBA" id="ARBA00023125"/>
    </source>
</evidence>
<keyword evidence="3" id="KW-0229">DNA integration</keyword>
<dbReference type="Pfam" id="PF14659">
    <property type="entry name" value="Phage_int_SAM_3"/>
    <property type="match status" value="1"/>
</dbReference>
<keyword evidence="4 6" id="KW-0238">DNA-binding</keyword>
<dbReference type="InterPro" id="IPR050090">
    <property type="entry name" value="Tyrosine_recombinase_XerCD"/>
</dbReference>
<comment type="function">
    <text evidence="1">Site-specific tyrosine recombinase, which acts by catalyzing the cutting and rejoining of the recombining DNA molecules.</text>
</comment>
<dbReference type="Gene3D" id="1.10.443.10">
    <property type="entry name" value="Intergrase catalytic core"/>
    <property type="match status" value="1"/>
</dbReference>
<accession>A0AAP9MI62</accession>
<dbReference type="PANTHER" id="PTHR30349">
    <property type="entry name" value="PHAGE INTEGRASE-RELATED"/>
    <property type="match status" value="1"/>
</dbReference>
<dbReference type="RefSeq" id="WP_002609630.1">
    <property type="nucleotide sequence ID" value="NZ_BAAACC010000002.1"/>
</dbReference>
<evidence type="ECO:0000313" key="8">
    <source>
        <dbReference type="EMBL" id="QJA03831.1"/>
    </source>
</evidence>